<evidence type="ECO:0000313" key="1">
    <source>
        <dbReference type="EMBL" id="KAI4351792.1"/>
    </source>
</evidence>
<evidence type="ECO:0000313" key="2">
    <source>
        <dbReference type="Proteomes" id="UP000828941"/>
    </source>
</evidence>
<reference evidence="1 2" key="1">
    <citation type="journal article" date="2022" name="DNA Res.">
        <title>Chromosomal-level genome assembly of the orchid tree Bauhinia variegata (Leguminosae; Cercidoideae) supports the allotetraploid origin hypothesis of Bauhinia.</title>
        <authorList>
            <person name="Zhong Y."/>
            <person name="Chen Y."/>
            <person name="Zheng D."/>
            <person name="Pang J."/>
            <person name="Liu Y."/>
            <person name="Luo S."/>
            <person name="Meng S."/>
            <person name="Qian L."/>
            <person name="Wei D."/>
            <person name="Dai S."/>
            <person name="Zhou R."/>
        </authorList>
    </citation>
    <scope>NUCLEOTIDE SEQUENCE [LARGE SCALE GENOMIC DNA]</scope>
    <source>
        <strain evidence="1">BV-YZ2020</strain>
    </source>
</reference>
<organism evidence="1 2">
    <name type="scientific">Bauhinia variegata</name>
    <name type="common">Purple orchid tree</name>
    <name type="synonym">Phanera variegata</name>
    <dbReference type="NCBI Taxonomy" id="167791"/>
    <lineage>
        <taxon>Eukaryota</taxon>
        <taxon>Viridiplantae</taxon>
        <taxon>Streptophyta</taxon>
        <taxon>Embryophyta</taxon>
        <taxon>Tracheophyta</taxon>
        <taxon>Spermatophyta</taxon>
        <taxon>Magnoliopsida</taxon>
        <taxon>eudicotyledons</taxon>
        <taxon>Gunneridae</taxon>
        <taxon>Pentapetalae</taxon>
        <taxon>rosids</taxon>
        <taxon>fabids</taxon>
        <taxon>Fabales</taxon>
        <taxon>Fabaceae</taxon>
        <taxon>Cercidoideae</taxon>
        <taxon>Cercideae</taxon>
        <taxon>Bauhiniinae</taxon>
        <taxon>Bauhinia</taxon>
    </lineage>
</organism>
<protein>
    <submittedName>
        <fullName evidence="1">Uncharacterized protein</fullName>
    </submittedName>
</protein>
<sequence>MGFLKRLFGGKKPGNSPVGSGRKDKKRWSFAKTTAKATSNTAPHTLNDFNPSTSSAPFSESLDANKHAIAVAAATAAVAEAALAAAHAAAEVVRLTSGGTGTGASSRPAFSAQVTTNQQRWAMEVAAVKLQSAFRGYLARRALRALKALVKLQALVRGHIVRKQTADMLRRMQTLVRLQARARASRSHLPDNLHSSKSSLSSHPVPEDYDHPLRTYSTKFDGSAILKRCSSNANFRDLDVERARFGPNWLDCWMEENVWDQPRDVPLRNGHIDDEKSDKILEVDTWKPHLNSNRSSSSYYMASDYHNDNFTRYDSPSKRSTKDPFSLSSLKLQRGKDEVVASRTAENSPQAFSSSSRPGTGARKGPFTPTRSECSWGFFNGYSGYPNYMATTESSKAKVRSQSAPKQRLEFEKYGSTRRYVQQGLWI</sequence>
<accession>A0ACB9PSR2</accession>
<name>A0ACB9PSR2_BAUVA</name>
<dbReference type="Proteomes" id="UP000828941">
    <property type="component" value="Chromosome 3"/>
</dbReference>
<comment type="caution">
    <text evidence="1">The sequence shown here is derived from an EMBL/GenBank/DDBJ whole genome shotgun (WGS) entry which is preliminary data.</text>
</comment>
<dbReference type="EMBL" id="CM039428">
    <property type="protein sequence ID" value="KAI4351792.1"/>
    <property type="molecule type" value="Genomic_DNA"/>
</dbReference>
<keyword evidence="2" id="KW-1185">Reference proteome</keyword>
<proteinExistence type="predicted"/>
<gene>
    <name evidence="1" type="ORF">L6164_006108</name>
</gene>